<dbReference type="EMBL" id="JAAEDH010000031">
    <property type="protein sequence ID" value="MBR0657334.1"/>
    <property type="molecule type" value="Genomic_DNA"/>
</dbReference>
<dbReference type="GO" id="GO:0005856">
    <property type="term" value="C:cytoskeleton"/>
    <property type="evidence" value="ECO:0007669"/>
    <property type="project" value="TreeGrafter"/>
</dbReference>
<dbReference type="RefSeq" id="WP_211876198.1">
    <property type="nucleotide sequence ID" value="NZ_JAAEDH010000031.1"/>
</dbReference>
<comment type="similarity">
    <text evidence="1">Belongs to the aldolase class II family.</text>
</comment>
<keyword evidence="3" id="KW-0489">Methyltransferase</keyword>
<dbReference type="GO" id="GO:0051015">
    <property type="term" value="F:actin filament binding"/>
    <property type="evidence" value="ECO:0007669"/>
    <property type="project" value="TreeGrafter"/>
</dbReference>
<dbReference type="SUPFAM" id="SSF53639">
    <property type="entry name" value="AraD/HMP-PK domain-like"/>
    <property type="match status" value="1"/>
</dbReference>
<dbReference type="GO" id="GO:0008168">
    <property type="term" value="F:methyltransferase activity"/>
    <property type="evidence" value="ECO:0007669"/>
    <property type="project" value="UniProtKB-KW"/>
</dbReference>
<reference evidence="3" key="2">
    <citation type="journal article" date="2021" name="Syst. Appl. Microbiol.">
        <title>Roseomonas hellenica sp. nov., isolated from roots of wild-growing Alkanna tinctoria.</title>
        <authorList>
            <person name="Rat A."/>
            <person name="Naranjo H.D."/>
            <person name="Lebbe L."/>
            <person name="Cnockaert M."/>
            <person name="Krigas N."/>
            <person name="Grigoriadou K."/>
            <person name="Maloupa E."/>
            <person name="Willems A."/>
        </authorList>
    </citation>
    <scope>NUCLEOTIDE SEQUENCE</scope>
    <source>
        <strain evidence="3">LMG 28251</strain>
    </source>
</reference>
<keyword evidence="3" id="KW-0808">Transferase</keyword>
<dbReference type="GO" id="GO:0032259">
    <property type="term" value="P:methylation"/>
    <property type="evidence" value="ECO:0007669"/>
    <property type="project" value="UniProtKB-KW"/>
</dbReference>
<dbReference type="AlphaFoldDB" id="A0AAF1JYY8"/>
<comment type="caution">
    <text evidence="3">The sequence shown here is derived from an EMBL/GenBank/DDBJ whole genome shotgun (WGS) entry which is preliminary data.</text>
</comment>
<gene>
    <name evidence="3" type="ORF">GXW79_19825</name>
</gene>
<dbReference type="InterPro" id="IPR036409">
    <property type="entry name" value="Aldolase_II/adducin_N_sf"/>
</dbReference>
<accession>A0AAF1JYY8</accession>
<proteinExistence type="inferred from homology"/>
<dbReference type="Proteomes" id="UP001196068">
    <property type="component" value="Unassembled WGS sequence"/>
</dbReference>
<evidence type="ECO:0000259" key="2">
    <source>
        <dbReference type="SMART" id="SM01007"/>
    </source>
</evidence>
<dbReference type="InterPro" id="IPR001303">
    <property type="entry name" value="Aldolase_II/adducin_N"/>
</dbReference>
<evidence type="ECO:0000256" key="1">
    <source>
        <dbReference type="ARBA" id="ARBA00037961"/>
    </source>
</evidence>
<dbReference type="InterPro" id="IPR051017">
    <property type="entry name" value="Aldolase-II_Adducin_sf"/>
</dbReference>
<dbReference type="SMART" id="SM01007">
    <property type="entry name" value="Aldolase_II"/>
    <property type="match status" value="1"/>
</dbReference>
<sequence length="260" mass="29261">MPLENHTAPDIALADARHQARVDLAAAHRLAVRDGFHEGIFNHFTLRVPGTNDRYYQIPFGLHWSEVNASCFMEVGYDGEVLAGEGMVERSAYCIHAPMHRLLDAAAAVFHTHMPYTSALARLEDPQILPIGQTELGTMMRTAYDATYTGPAFDPAEGERLAGIIGDKTVLIMANHGVATVGKTVAEAYDRLYYMERVAQVQLYAMWTKRPLKRLPEEVVDHTINTYRGNATKYGDRANAEWHFDALKRILDRKEPDYKD</sequence>
<evidence type="ECO:0000313" key="3">
    <source>
        <dbReference type="EMBL" id="MBR0657334.1"/>
    </source>
</evidence>
<evidence type="ECO:0000313" key="4">
    <source>
        <dbReference type="Proteomes" id="UP001196068"/>
    </source>
</evidence>
<name>A0AAF1JYY8_9PROT</name>
<feature type="domain" description="Class II aldolase/adducin N-terminal" evidence="2">
    <location>
        <begin position="22"/>
        <end position="203"/>
    </location>
</feature>
<organism evidence="3 4">
    <name type="scientific">Plastoroseomonas arctica</name>
    <dbReference type="NCBI Taxonomy" id="1509237"/>
    <lineage>
        <taxon>Bacteria</taxon>
        <taxon>Pseudomonadati</taxon>
        <taxon>Pseudomonadota</taxon>
        <taxon>Alphaproteobacteria</taxon>
        <taxon>Acetobacterales</taxon>
        <taxon>Acetobacteraceae</taxon>
        <taxon>Plastoroseomonas</taxon>
    </lineage>
</organism>
<dbReference type="Gene3D" id="3.40.225.10">
    <property type="entry name" value="Class II aldolase/adducin N-terminal domain"/>
    <property type="match status" value="1"/>
</dbReference>
<reference evidence="3" key="1">
    <citation type="submission" date="2020-01" db="EMBL/GenBank/DDBJ databases">
        <authorList>
            <person name="Rat A."/>
        </authorList>
    </citation>
    <scope>NUCLEOTIDE SEQUENCE</scope>
    <source>
        <strain evidence="3">LMG 28251</strain>
    </source>
</reference>
<protein>
    <submittedName>
        <fullName evidence="3">rRNA adenine methyltransferase</fullName>
    </submittedName>
</protein>
<dbReference type="PANTHER" id="PTHR10672:SF21">
    <property type="entry name" value="CLASS II ALDOLASE_ADDUCIN N-TERMINAL DOMAIN-CONTAINING PROTEIN"/>
    <property type="match status" value="1"/>
</dbReference>
<dbReference type="PANTHER" id="PTHR10672">
    <property type="entry name" value="ADDUCIN"/>
    <property type="match status" value="1"/>
</dbReference>
<dbReference type="Pfam" id="PF00596">
    <property type="entry name" value="Aldolase_II"/>
    <property type="match status" value="1"/>
</dbReference>
<keyword evidence="4" id="KW-1185">Reference proteome</keyword>